<sequence length="208" mass="23663">MIELHYFPSNASFAPHILLEEMGVPFTLRQVDRANNEHKSPAYLKLNPNGLIPTLVDGDLVLYETAAILMHLADCHPGFAPAPGTPERAQYYKWMVWLTNTLQAMLIHYFYPDRMATDAAEVKVRAEAQVAPMLDQMEAELARHGGDWFLGEHYTAVDPLAFMLCRWTRMQARPAKARPALGAYLQRVFERPATQRVVAREKLPDPVY</sequence>
<dbReference type="Pfam" id="PF00043">
    <property type="entry name" value="GST_C"/>
    <property type="match status" value="1"/>
</dbReference>
<dbReference type="CDD" id="cd03188">
    <property type="entry name" value="GST_C_Beta"/>
    <property type="match status" value="1"/>
</dbReference>
<protein>
    <submittedName>
        <fullName evidence="4">Glutathione S-transferase</fullName>
    </submittedName>
</protein>
<dbReference type="SUPFAM" id="SSF52833">
    <property type="entry name" value="Thioredoxin-like"/>
    <property type="match status" value="1"/>
</dbReference>
<dbReference type="InterPro" id="IPR040079">
    <property type="entry name" value="Glutathione_S-Trfase"/>
</dbReference>
<dbReference type="AlphaFoldDB" id="A0A4R3VK87"/>
<comment type="similarity">
    <text evidence="1">Belongs to the GST superfamily.</text>
</comment>
<dbReference type="GO" id="GO:0016740">
    <property type="term" value="F:transferase activity"/>
    <property type="evidence" value="ECO:0007669"/>
    <property type="project" value="UniProtKB-KW"/>
</dbReference>
<evidence type="ECO:0000256" key="1">
    <source>
        <dbReference type="RuleBase" id="RU003494"/>
    </source>
</evidence>
<dbReference type="OrthoDB" id="3828095at2"/>
<dbReference type="CDD" id="cd03057">
    <property type="entry name" value="GST_N_Beta"/>
    <property type="match status" value="1"/>
</dbReference>
<dbReference type="Gene3D" id="1.20.1050.10">
    <property type="match status" value="1"/>
</dbReference>
<name>A0A4R3VK87_ROSSA</name>
<dbReference type="SFLD" id="SFLDG01150">
    <property type="entry name" value="Main.1:_Beta-like"/>
    <property type="match status" value="1"/>
</dbReference>
<dbReference type="EMBL" id="SMBU01000001">
    <property type="protein sequence ID" value="TCV04268.1"/>
    <property type="molecule type" value="Genomic_DNA"/>
</dbReference>
<feature type="domain" description="GST N-terminal" evidence="2">
    <location>
        <begin position="1"/>
        <end position="80"/>
    </location>
</feature>
<evidence type="ECO:0000313" key="5">
    <source>
        <dbReference type="Proteomes" id="UP000295110"/>
    </source>
</evidence>
<dbReference type="InterPro" id="IPR036249">
    <property type="entry name" value="Thioredoxin-like_sf"/>
</dbReference>
<dbReference type="InterPro" id="IPR004046">
    <property type="entry name" value="GST_C"/>
</dbReference>
<accession>A0A4R3VK87</accession>
<dbReference type="PANTHER" id="PTHR44051:SF8">
    <property type="entry name" value="GLUTATHIONE S-TRANSFERASE GSTA"/>
    <property type="match status" value="1"/>
</dbReference>
<keyword evidence="5" id="KW-1185">Reference proteome</keyword>
<dbReference type="SFLD" id="SFLDG00358">
    <property type="entry name" value="Main_(cytGST)"/>
    <property type="match status" value="1"/>
</dbReference>
<evidence type="ECO:0000259" key="3">
    <source>
        <dbReference type="PROSITE" id="PS50405"/>
    </source>
</evidence>
<dbReference type="InterPro" id="IPR036282">
    <property type="entry name" value="Glutathione-S-Trfase_C_sf"/>
</dbReference>
<dbReference type="PROSITE" id="PS50404">
    <property type="entry name" value="GST_NTER"/>
    <property type="match status" value="1"/>
</dbReference>
<evidence type="ECO:0000259" key="2">
    <source>
        <dbReference type="PROSITE" id="PS50404"/>
    </source>
</evidence>
<dbReference type="RefSeq" id="WP_132568994.1">
    <property type="nucleotide sequence ID" value="NZ_CBCSGL010000007.1"/>
</dbReference>
<proteinExistence type="inferred from homology"/>
<gene>
    <name evidence="4" type="ORF">EV671_100123</name>
</gene>
<dbReference type="SUPFAM" id="SSF47616">
    <property type="entry name" value="GST C-terminal domain-like"/>
    <property type="match status" value="1"/>
</dbReference>
<dbReference type="InterPro" id="IPR010987">
    <property type="entry name" value="Glutathione-S-Trfase_C-like"/>
</dbReference>
<dbReference type="SFLD" id="SFLDS00019">
    <property type="entry name" value="Glutathione_Transferase_(cytos"/>
    <property type="match status" value="1"/>
</dbReference>
<dbReference type="PROSITE" id="PS50405">
    <property type="entry name" value="GST_CTER"/>
    <property type="match status" value="1"/>
</dbReference>
<dbReference type="Gene3D" id="3.40.30.10">
    <property type="entry name" value="Glutaredoxin"/>
    <property type="match status" value="1"/>
</dbReference>
<comment type="caution">
    <text evidence="4">The sequence shown here is derived from an EMBL/GenBank/DDBJ whole genome shotgun (WGS) entry which is preliminary data.</text>
</comment>
<dbReference type="InterPro" id="IPR004045">
    <property type="entry name" value="Glutathione_S-Trfase_N"/>
</dbReference>
<dbReference type="Proteomes" id="UP000295110">
    <property type="component" value="Unassembled WGS sequence"/>
</dbReference>
<keyword evidence="4" id="KW-0808">Transferase</keyword>
<organism evidence="4 5">
    <name type="scientific">Roseateles saccharophilus</name>
    <name type="common">Pseudomonas saccharophila</name>
    <dbReference type="NCBI Taxonomy" id="304"/>
    <lineage>
        <taxon>Bacteria</taxon>
        <taxon>Pseudomonadati</taxon>
        <taxon>Pseudomonadota</taxon>
        <taxon>Betaproteobacteria</taxon>
        <taxon>Burkholderiales</taxon>
        <taxon>Sphaerotilaceae</taxon>
        <taxon>Roseateles</taxon>
    </lineage>
</organism>
<feature type="domain" description="GST C-terminal" evidence="3">
    <location>
        <begin position="84"/>
        <end position="208"/>
    </location>
</feature>
<dbReference type="PANTHER" id="PTHR44051">
    <property type="entry name" value="GLUTATHIONE S-TRANSFERASE-RELATED"/>
    <property type="match status" value="1"/>
</dbReference>
<evidence type="ECO:0000313" key="4">
    <source>
        <dbReference type="EMBL" id="TCV04268.1"/>
    </source>
</evidence>
<reference evidence="4 5" key="1">
    <citation type="submission" date="2019-03" db="EMBL/GenBank/DDBJ databases">
        <title>Genomic Encyclopedia of Type Strains, Phase IV (KMG-IV): sequencing the most valuable type-strain genomes for metagenomic binning, comparative biology and taxonomic classification.</title>
        <authorList>
            <person name="Goeker M."/>
        </authorList>
    </citation>
    <scope>NUCLEOTIDE SEQUENCE [LARGE SCALE GENOMIC DNA]</scope>
    <source>
        <strain evidence="4 5">DSM 654</strain>
    </source>
</reference>
<dbReference type="Pfam" id="PF02798">
    <property type="entry name" value="GST_N"/>
    <property type="match status" value="1"/>
</dbReference>